<dbReference type="OrthoDB" id="5288834at2"/>
<evidence type="ECO:0000256" key="1">
    <source>
        <dbReference type="SAM" id="SignalP"/>
    </source>
</evidence>
<organism evidence="3 4">
    <name type="scientific">Bdellovibrio bacteriovorus</name>
    <dbReference type="NCBI Taxonomy" id="959"/>
    <lineage>
        <taxon>Bacteria</taxon>
        <taxon>Pseudomonadati</taxon>
        <taxon>Bdellovibrionota</taxon>
        <taxon>Bdellovibrionia</taxon>
        <taxon>Bdellovibrionales</taxon>
        <taxon>Pseudobdellovibrionaceae</taxon>
        <taxon>Bdellovibrio</taxon>
    </lineage>
</organism>
<dbReference type="PROSITE" id="PS00018">
    <property type="entry name" value="EF_HAND_1"/>
    <property type="match status" value="1"/>
</dbReference>
<dbReference type="InterPro" id="IPR011992">
    <property type="entry name" value="EF-hand-dom_pair"/>
</dbReference>
<feature type="domain" description="EF-hand" evidence="2">
    <location>
        <begin position="314"/>
        <end position="330"/>
    </location>
</feature>
<sequence>MFWLRWACASAMVVSSTAYAQTEQQPAAVNSGAGGSAGFQGVVLSGQAARASVDGITVNIANTCFGTNLRHVSNPLSPVSSVLVKLTLREKGALKTYTVKYPANVVTQAGNDAQVTQVSDVTAGVKAQYAGNSVRVTLPVNFTTKVDEEGNISNDFEAKLEAVSFEQVFAPGQKQGGEYMGYNGPLSASVYTSNSKDGKQYSVSAFFPGENGYCGGYFSPLMVFFDDKMPNFTAVTDFPLNPTGKTMWPEAGAPGAFIAVDRNGDGQITTEDELFGNQGDKFKNGFEALREFDSNKDNVIDKNDKDFAKLQLWFDKNGDGKVQKGELVSLKSRIESVSLKYDDSAVSGIADRAQIREKSTFVFVEKGKKKEGRVIDLWFSPKMK</sequence>
<evidence type="ECO:0000313" key="3">
    <source>
        <dbReference type="EMBL" id="ASD63093.1"/>
    </source>
</evidence>
<accession>A0A1Z3N6J7</accession>
<evidence type="ECO:0000313" key="4">
    <source>
        <dbReference type="Proteomes" id="UP000197003"/>
    </source>
</evidence>
<feature type="domain" description="EF-hand" evidence="2">
    <location>
        <begin position="256"/>
        <end position="271"/>
    </location>
</feature>
<dbReference type="PANTHER" id="PTHR39431:SF1">
    <property type="entry name" value="FRPA_C-RELATED PROTEIN"/>
    <property type="match status" value="1"/>
</dbReference>
<dbReference type="PANTHER" id="PTHR39431">
    <property type="entry name" value="FRPA/C-RELATED PROTEIN"/>
    <property type="match status" value="1"/>
</dbReference>
<dbReference type="AlphaFoldDB" id="A0A1Z3N6J7"/>
<dbReference type="RefSeq" id="WP_088564674.1">
    <property type="nucleotide sequence ID" value="NZ_CP020946.1"/>
</dbReference>
<dbReference type="GO" id="GO:0005509">
    <property type="term" value="F:calcium ion binding"/>
    <property type="evidence" value="ECO:0007669"/>
    <property type="project" value="InterPro"/>
</dbReference>
<evidence type="ECO:0000259" key="2">
    <source>
        <dbReference type="Pfam" id="PF13202"/>
    </source>
</evidence>
<keyword evidence="1" id="KW-0732">Signal</keyword>
<reference evidence="3 4" key="1">
    <citation type="submission" date="2017-04" db="EMBL/GenBank/DDBJ databases">
        <title>Whole genome sequence of Bdellovibrio bacteriovorus strain SSB218315.</title>
        <authorList>
            <person name="Oyedara O."/>
            <person name="Rodriguez-Perez M.A."/>
        </authorList>
    </citation>
    <scope>NUCLEOTIDE SEQUENCE [LARGE SCALE GENOMIC DNA]</scope>
    <source>
        <strain evidence="3 4">SSB218315</strain>
    </source>
</reference>
<dbReference type="Gene3D" id="1.10.238.10">
    <property type="entry name" value="EF-hand"/>
    <property type="match status" value="1"/>
</dbReference>
<dbReference type="InterPro" id="IPR002048">
    <property type="entry name" value="EF_hand_dom"/>
</dbReference>
<gene>
    <name evidence="3" type="ORF">B9G79_05675</name>
</gene>
<feature type="signal peptide" evidence="1">
    <location>
        <begin position="1"/>
        <end position="20"/>
    </location>
</feature>
<dbReference type="SUPFAM" id="SSF47473">
    <property type="entry name" value="EF-hand"/>
    <property type="match status" value="1"/>
</dbReference>
<name>A0A1Z3N6J7_BDEBC</name>
<feature type="chain" id="PRO_5011989306" description="EF-hand domain-containing protein" evidence="1">
    <location>
        <begin position="21"/>
        <end position="384"/>
    </location>
</feature>
<dbReference type="EMBL" id="CP020946">
    <property type="protein sequence ID" value="ASD63093.1"/>
    <property type="molecule type" value="Genomic_DNA"/>
</dbReference>
<protein>
    <recommendedName>
        <fullName evidence="2">EF-hand domain-containing protein</fullName>
    </recommendedName>
</protein>
<dbReference type="Proteomes" id="UP000197003">
    <property type="component" value="Chromosome"/>
</dbReference>
<proteinExistence type="predicted"/>
<dbReference type="InterPro" id="IPR018247">
    <property type="entry name" value="EF_Hand_1_Ca_BS"/>
</dbReference>
<dbReference type="Pfam" id="PF13202">
    <property type="entry name" value="EF-hand_5"/>
    <property type="match status" value="2"/>
</dbReference>